<dbReference type="GO" id="GO:0000981">
    <property type="term" value="F:DNA-binding transcription factor activity, RNA polymerase II-specific"/>
    <property type="evidence" value="ECO:0007669"/>
    <property type="project" value="InterPro"/>
</dbReference>
<dbReference type="SMART" id="SM00066">
    <property type="entry name" value="GAL4"/>
    <property type="match status" value="1"/>
</dbReference>
<reference evidence="6 7" key="1">
    <citation type="submission" date="2017-04" db="EMBL/GenBank/DDBJ databases">
        <title>Draft genome sequence of Tuber borchii Vittad., a whitish edible truffle.</title>
        <authorList>
            <consortium name="DOE Joint Genome Institute"/>
            <person name="Murat C."/>
            <person name="Kuo A."/>
            <person name="Barry K.W."/>
            <person name="Clum A."/>
            <person name="Dockter R.B."/>
            <person name="Fauchery L."/>
            <person name="Iotti M."/>
            <person name="Kohler A."/>
            <person name="Labutti K."/>
            <person name="Lindquist E.A."/>
            <person name="Lipzen A."/>
            <person name="Ohm R.A."/>
            <person name="Wang M."/>
            <person name="Grigoriev I.V."/>
            <person name="Zambonelli A."/>
            <person name="Martin F.M."/>
        </authorList>
    </citation>
    <scope>NUCLEOTIDE SEQUENCE [LARGE SCALE GENOMIC DNA]</scope>
    <source>
        <strain evidence="6 7">Tbo3840</strain>
    </source>
</reference>
<dbReference type="InterPro" id="IPR007219">
    <property type="entry name" value="XnlR_reg_dom"/>
</dbReference>
<proteinExistence type="predicted"/>
<dbReference type="CDD" id="cd00067">
    <property type="entry name" value="GAL4"/>
    <property type="match status" value="1"/>
</dbReference>
<dbReference type="InterPro" id="IPR036864">
    <property type="entry name" value="Zn2-C6_fun-type_DNA-bd_sf"/>
</dbReference>
<dbReference type="SMART" id="SM00906">
    <property type="entry name" value="Fungal_trans"/>
    <property type="match status" value="1"/>
</dbReference>
<dbReference type="Proteomes" id="UP000244722">
    <property type="component" value="Unassembled WGS sequence"/>
</dbReference>
<dbReference type="PROSITE" id="PS00463">
    <property type="entry name" value="ZN2_CY6_FUNGAL_1"/>
    <property type="match status" value="1"/>
</dbReference>
<keyword evidence="3" id="KW-0539">Nucleus</keyword>
<dbReference type="InterPro" id="IPR001138">
    <property type="entry name" value="Zn2Cys6_DnaBD"/>
</dbReference>
<comment type="caution">
    <text evidence="6">The sequence shown here is derived from an EMBL/GenBank/DDBJ whole genome shotgun (WGS) entry which is preliminary data.</text>
</comment>
<evidence type="ECO:0000259" key="5">
    <source>
        <dbReference type="PROSITE" id="PS50048"/>
    </source>
</evidence>
<feature type="domain" description="Zn(2)-C6 fungal-type" evidence="5">
    <location>
        <begin position="11"/>
        <end position="41"/>
    </location>
</feature>
<protein>
    <submittedName>
        <fullName evidence="6">Fungal-specific transcription factor domain-domain-containing protein</fullName>
    </submittedName>
</protein>
<sequence>MNDDPKSSLRSCTSCRARKIRCDKVKPSCHACAKNRLSCEYPTVARRAAPRPRRDVVLMQRLVKLEAVIGELSGVGSGAAVGGLGGAGSESDTGGGSPETHGSGDTEKGLELEAGLGRLLVSEGKSRYIGPKFWASLSEEVADLKSLLDEPPSSAVTSPTSPGAAFDLPSSFLFRSATEDLSVFYPTSAESSQLYGIYLVSVDPVIRILHKPTFESKLMKLQEHGPESAALHADRGFEALVFSVYYAAVNSLHSDKAPQMFGIEKPSLLNRYRVAVEHALANAGFLQSEELTTLQALVMFIASSRAADDTRTPWVLVGVAIRIAQSMGLHRDGPIFGINPLETEIRRRLWYEICLLDLRTAEEHGSDPGISTQSYDTKLPLNIEDTDILPNSAYPIIPRKGFTEMTFSLIRFEVLDCFRIVVRSTPGAVKVKGVEQLTLEEKEKMLDELAMKLAVEYQVGLDLTVPIQGITDMVIRLMVGRALLCLYHPLRHFKDGSLLSEEKKDKLFRTAVEALECSAFLVRDPNAARYQQWNWLFQKHNQAHAASFVLSELAVRPPFGTDDMVERAWAAIDLLLDTEPEQWIQEHPLMGEGVWKPLAKLKDRALARRRRAMQDMGMAQGQGPSASLLTGESYMFEGIDIEDAPIDWREWDEMFQYIKMDIE</sequence>
<dbReference type="Pfam" id="PF00172">
    <property type="entry name" value="Zn_clus"/>
    <property type="match status" value="1"/>
</dbReference>
<dbReference type="GO" id="GO:0005634">
    <property type="term" value="C:nucleus"/>
    <property type="evidence" value="ECO:0007669"/>
    <property type="project" value="UniProtKB-SubCell"/>
</dbReference>
<dbReference type="EMBL" id="NESQ01000399">
    <property type="protein sequence ID" value="PUU73221.1"/>
    <property type="molecule type" value="Genomic_DNA"/>
</dbReference>
<comment type="subcellular location">
    <subcellularLocation>
        <location evidence="1">Nucleus</location>
    </subcellularLocation>
</comment>
<dbReference type="PROSITE" id="PS50048">
    <property type="entry name" value="ZN2_CY6_FUNGAL_2"/>
    <property type="match status" value="1"/>
</dbReference>
<dbReference type="CDD" id="cd12148">
    <property type="entry name" value="fungal_TF_MHR"/>
    <property type="match status" value="1"/>
</dbReference>
<dbReference type="GO" id="GO:0008270">
    <property type="term" value="F:zinc ion binding"/>
    <property type="evidence" value="ECO:0007669"/>
    <property type="project" value="InterPro"/>
</dbReference>
<dbReference type="Pfam" id="PF04082">
    <property type="entry name" value="Fungal_trans"/>
    <property type="match status" value="1"/>
</dbReference>
<dbReference type="SUPFAM" id="SSF57701">
    <property type="entry name" value="Zn2/Cys6 DNA-binding domain"/>
    <property type="match status" value="1"/>
</dbReference>
<evidence type="ECO:0000256" key="1">
    <source>
        <dbReference type="ARBA" id="ARBA00004123"/>
    </source>
</evidence>
<evidence type="ECO:0000256" key="4">
    <source>
        <dbReference type="SAM" id="MobiDB-lite"/>
    </source>
</evidence>
<accession>A0A2T6ZCJ7</accession>
<feature type="compositionally biased region" description="Gly residues" evidence="4">
    <location>
        <begin position="83"/>
        <end position="97"/>
    </location>
</feature>
<feature type="region of interest" description="Disordered" evidence="4">
    <location>
        <begin position="83"/>
        <end position="108"/>
    </location>
</feature>
<dbReference type="GO" id="GO:0006351">
    <property type="term" value="P:DNA-templated transcription"/>
    <property type="evidence" value="ECO:0007669"/>
    <property type="project" value="InterPro"/>
</dbReference>
<evidence type="ECO:0000256" key="3">
    <source>
        <dbReference type="ARBA" id="ARBA00023242"/>
    </source>
</evidence>
<evidence type="ECO:0000256" key="2">
    <source>
        <dbReference type="ARBA" id="ARBA00022723"/>
    </source>
</evidence>
<dbReference type="PANTHER" id="PTHR31001">
    <property type="entry name" value="UNCHARACTERIZED TRANSCRIPTIONAL REGULATORY PROTEIN"/>
    <property type="match status" value="1"/>
</dbReference>
<gene>
    <name evidence="6" type="ORF">B9Z19DRAFT_1135599</name>
</gene>
<dbReference type="PANTHER" id="PTHR31001:SF77">
    <property type="entry name" value="TRANSCRIPTION FACTOR, PUTATIVE (AFU_ORTHOLOGUE AFUA_3G12940)-RELATED"/>
    <property type="match status" value="1"/>
</dbReference>
<organism evidence="6 7">
    <name type="scientific">Tuber borchii</name>
    <name type="common">White truffle</name>
    <dbReference type="NCBI Taxonomy" id="42251"/>
    <lineage>
        <taxon>Eukaryota</taxon>
        <taxon>Fungi</taxon>
        <taxon>Dikarya</taxon>
        <taxon>Ascomycota</taxon>
        <taxon>Pezizomycotina</taxon>
        <taxon>Pezizomycetes</taxon>
        <taxon>Pezizales</taxon>
        <taxon>Tuberaceae</taxon>
        <taxon>Tuber</taxon>
    </lineage>
</organism>
<dbReference type="OrthoDB" id="3989227at2759"/>
<dbReference type="GO" id="GO:0003677">
    <property type="term" value="F:DNA binding"/>
    <property type="evidence" value="ECO:0007669"/>
    <property type="project" value="InterPro"/>
</dbReference>
<dbReference type="AlphaFoldDB" id="A0A2T6ZCJ7"/>
<name>A0A2T6ZCJ7_TUBBO</name>
<keyword evidence="7" id="KW-1185">Reference proteome</keyword>
<evidence type="ECO:0000313" key="6">
    <source>
        <dbReference type="EMBL" id="PUU73221.1"/>
    </source>
</evidence>
<dbReference type="STRING" id="42251.A0A2T6ZCJ7"/>
<dbReference type="Gene3D" id="4.10.240.10">
    <property type="entry name" value="Zn(2)-C6 fungal-type DNA-binding domain"/>
    <property type="match status" value="1"/>
</dbReference>
<keyword evidence="2" id="KW-0479">Metal-binding</keyword>
<evidence type="ECO:0000313" key="7">
    <source>
        <dbReference type="Proteomes" id="UP000244722"/>
    </source>
</evidence>
<dbReference type="InterPro" id="IPR050613">
    <property type="entry name" value="Sec_Metabolite_Reg"/>
</dbReference>